<proteinExistence type="inferred from homology"/>
<comment type="subcellular location">
    <subcellularLocation>
        <location evidence="1">Cell membrane</location>
        <topology evidence="1">Multi-pass membrane protein</topology>
    </subcellularLocation>
</comment>
<dbReference type="Proteomes" id="UP000230392">
    <property type="component" value="Unassembled WGS sequence"/>
</dbReference>
<dbReference type="PANTHER" id="PTHR33932:SF4">
    <property type="entry name" value="NA(+)_H(+) ANTIPORTER SUBUNIT B"/>
    <property type="match status" value="1"/>
</dbReference>
<evidence type="ECO:0000313" key="11">
    <source>
        <dbReference type="Proteomes" id="UP000230392"/>
    </source>
</evidence>
<reference evidence="10 11" key="1">
    <citation type="submission" date="2017-09" db="EMBL/GenBank/DDBJ databases">
        <title>Depth-based differentiation of microbial function through sediment-hosted aquifers and enrichment of novel symbionts in the deep terrestrial subsurface.</title>
        <authorList>
            <person name="Probst A.J."/>
            <person name="Ladd B."/>
            <person name="Jarett J.K."/>
            <person name="Geller-Mcgrath D.E."/>
            <person name="Sieber C.M."/>
            <person name="Emerson J.B."/>
            <person name="Anantharaman K."/>
            <person name="Thomas B.C."/>
            <person name="Malmstrom R."/>
            <person name="Stieglmeier M."/>
            <person name="Klingl A."/>
            <person name="Woyke T."/>
            <person name="Ryan C.M."/>
            <person name="Banfield J.F."/>
        </authorList>
    </citation>
    <scope>NUCLEOTIDE SEQUENCE [LARGE SCALE GENOMIC DNA]</scope>
    <source>
        <strain evidence="10">CG23_combo_of_CG06-09_8_20_14_all_48_7</strain>
    </source>
</reference>
<accession>A0A2G9YB45</accession>
<feature type="transmembrane region" description="Helical" evidence="8">
    <location>
        <begin position="12"/>
        <end position="34"/>
    </location>
</feature>
<evidence type="ECO:0000313" key="10">
    <source>
        <dbReference type="EMBL" id="PIP16447.1"/>
    </source>
</evidence>
<feature type="domain" description="Na+/H+ antiporter MnhB subunit-related protein" evidence="9">
    <location>
        <begin position="13"/>
        <end position="136"/>
    </location>
</feature>
<gene>
    <name evidence="10" type="ORF">COX46_02155</name>
</gene>
<evidence type="ECO:0000256" key="6">
    <source>
        <dbReference type="ARBA" id="ARBA00023136"/>
    </source>
</evidence>
<evidence type="ECO:0000256" key="8">
    <source>
        <dbReference type="SAM" id="Phobius"/>
    </source>
</evidence>
<feature type="region of interest" description="Disordered" evidence="7">
    <location>
        <begin position="160"/>
        <end position="182"/>
    </location>
</feature>
<sequence>MENMETKKGMTLIVRTVTSWLKGFIFLYGVYIVFTGHLSPGGGFAGGVIIACTFVLVTLAFGKEVALGKMGKLLASELDSLGAIIFAGIALLGYTGGVFFRNFIQMNHPAPPFRIFSAGTILLSNIGIGMKVGASLFMVFIILAVLRVIPGKEREMKMVQKKEELPPLPIRGQGDPPLKKGD</sequence>
<feature type="transmembrane region" description="Helical" evidence="8">
    <location>
        <begin position="81"/>
        <end position="100"/>
    </location>
</feature>
<feature type="transmembrane region" description="Helical" evidence="8">
    <location>
        <begin position="40"/>
        <end position="61"/>
    </location>
</feature>
<evidence type="ECO:0000256" key="7">
    <source>
        <dbReference type="SAM" id="MobiDB-lite"/>
    </source>
</evidence>
<name>A0A2G9YB45_9BACT</name>
<dbReference type="Pfam" id="PF04039">
    <property type="entry name" value="MnhB"/>
    <property type="match status" value="1"/>
</dbReference>
<evidence type="ECO:0000256" key="4">
    <source>
        <dbReference type="ARBA" id="ARBA00022692"/>
    </source>
</evidence>
<dbReference type="InterPro" id="IPR007182">
    <property type="entry name" value="MnhB"/>
</dbReference>
<protein>
    <recommendedName>
        <fullName evidence="9">Na+/H+ antiporter MnhB subunit-related protein domain-containing protein</fullName>
    </recommendedName>
</protein>
<evidence type="ECO:0000256" key="1">
    <source>
        <dbReference type="ARBA" id="ARBA00004651"/>
    </source>
</evidence>
<dbReference type="GO" id="GO:0005886">
    <property type="term" value="C:plasma membrane"/>
    <property type="evidence" value="ECO:0007669"/>
    <property type="project" value="UniProtKB-SubCell"/>
</dbReference>
<comment type="caution">
    <text evidence="10">The sequence shown here is derived from an EMBL/GenBank/DDBJ whole genome shotgun (WGS) entry which is preliminary data.</text>
</comment>
<keyword evidence="4 8" id="KW-0812">Transmembrane</keyword>
<dbReference type="AlphaFoldDB" id="A0A2G9YB45"/>
<evidence type="ECO:0000256" key="5">
    <source>
        <dbReference type="ARBA" id="ARBA00022989"/>
    </source>
</evidence>
<comment type="similarity">
    <text evidence="2">Belongs to the CPA3 antiporters (TC 2.A.63) subunit B family.</text>
</comment>
<dbReference type="PANTHER" id="PTHR33932">
    <property type="entry name" value="NA(+)/H(+) ANTIPORTER SUBUNIT B"/>
    <property type="match status" value="1"/>
</dbReference>
<evidence type="ECO:0000256" key="2">
    <source>
        <dbReference type="ARBA" id="ARBA00009425"/>
    </source>
</evidence>
<evidence type="ECO:0000256" key="3">
    <source>
        <dbReference type="ARBA" id="ARBA00022475"/>
    </source>
</evidence>
<dbReference type="EMBL" id="PCRF01000101">
    <property type="protein sequence ID" value="PIP16447.1"/>
    <property type="molecule type" value="Genomic_DNA"/>
</dbReference>
<organism evidence="10 11">
    <name type="scientific">bacterium (Candidatus Ratteibacteria) CG23_combo_of_CG06-09_8_20_14_all_48_7</name>
    <dbReference type="NCBI Taxonomy" id="2014292"/>
    <lineage>
        <taxon>Bacteria</taxon>
        <taxon>Candidatus Ratteibacteria</taxon>
    </lineage>
</organism>
<dbReference type="InterPro" id="IPR050622">
    <property type="entry name" value="CPA3_antiporter_subunitB"/>
</dbReference>
<evidence type="ECO:0000259" key="9">
    <source>
        <dbReference type="Pfam" id="PF04039"/>
    </source>
</evidence>
<keyword evidence="3" id="KW-1003">Cell membrane</keyword>
<keyword evidence="6 8" id="KW-0472">Membrane</keyword>
<feature type="transmembrane region" description="Helical" evidence="8">
    <location>
        <begin position="120"/>
        <end position="149"/>
    </location>
</feature>
<keyword evidence="5 8" id="KW-1133">Transmembrane helix</keyword>